<evidence type="ECO:0000313" key="1">
    <source>
        <dbReference type="EMBL" id="MFN0293119.1"/>
    </source>
</evidence>
<keyword evidence="2" id="KW-1185">Reference proteome</keyword>
<sequence length="51" mass="6005">MSTYKPDTSIRQAGYCIRVQKPSFRVDLKIVLRKDEEVKNSQVRGYKYLVP</sequence>
<name>A0ABW9JKZ0_9SPHI</name>
<proteinExistence type="predicted"/>
<reference evidence="1 2" key="1">
    <citation type="submission" date="2024-12" db="EMBL/GenBank/DDBJ databases">
        <authorList>
            <person name="Hu S."/>
        </authorList>
    </citation>
    <scope>NUCLEOTIDE SEQUENCE [LARGE SCALE GENOMIC DNA]</scope>
    <source>
        <strain evidence="1 2">P-25</strain>
    </source>
</reference>
<dbReference type="EMBL" id="SRMP02000045">
    <property type="protein sequence ID" value="MFN0293119.1"/>
    <property type="molecule type" value="Genomic_DNA"/>
</dbReference>
<organism evidence="1 2">
    <name type="scientific">Pedobacter helvus</name>
    <dbReference type="NCBI Taxonomy" id="2563444"/>
    <lineage>
        <taxon>Bacteria</taxon>
        <taxon>Pseudomonadati</taxon>
        <taxon>Bacteroidota</taxon>
        <taxon>Sphingobacteriia</taxon>
        <taxon>Sphingobacteriales</taxon>
        <taxon>Sphingobacteriaceae</taxon>
        <taxon>Pedobacter</taxon>
    </lineage>
</organism>
<comment type="caution">
    <text evidence="1">The sequence shown here is derived from an EMBL/GenBank/DDBJ whole genome shotgun (WGS) entry which is preliminary data.</text>
</comment>
<protein>
    <submittedName>
        <fullName evidence="1">Uncharacterized protein</fullName>
    </submittedName>
</protein>
<dbReference type="Proteomes" id="UP001517367">
    <property type="component" value="Unassembled WGS sequence"/>
</dbReference>
<gene>
    <name evidence="1" type="ORF">E5L68_017135</name>
</gene>
<evidence type="ECO:0000313" key="2">
    <source>
        <dbReference type="Proteomes" id="UP001517367"/>
    </source>
</evidence>
<accession>A0ABW9JKZ0</accession>